<evidence type="ECO:0000313" key="1">
    <source>
        <dbReference type="EMBL" id="QIS31286.1"/>
    </source>
</evidence>
<accession>A0A6H0A220</accession>
<proteinExistence type="predicted"/>
<dbReference type="EMBL" id="MT075580">
    <property type="protein sequence ID" value="QIS31286.1"/>
    <property type="molecule type" value="Genomic_DNA"/>
</dbReference>
<name>A0A6H0A220_LYSSH</name>
<dbReference type="AlphaFoldDB" id="A0A6H0A220"/>
<keyword evidence="1" id="KW-0614">Plasmid</keyword>
<dbReference type="RefSeq" id="WP_181726341.1">
    <property type="nucleotide sequence ID" value="NZ_MT075580.1"/>
</dbReference>
<sequence length="126" mass="15408">MKVPHYVMEHFRYTDTMNCIKEDIRSGKFSEDEIWYSNIVDGIEEVRDWTFLGFTEEQYKALIKQFEQRSLEDKKEISKEKYDSYMTDEDKAIEQLKDYYNAIYDRFIKKLNYLKASFRKEISYAI</sequence>
<reference evidence="1" key="1">
    <citation type="submission" date="2020-02" db="EMBL/GenBank/DDBJ databases">
        <authorList>
            <person name="Hu X."/>
            <person name="Yuan Z."/>
            <person name="Cheng J."/>
            <person name="Geng P."/>
        </authorList>
    </citation>
    <scope>NUCLEOTIDE SEQUENCE</scope>
    <source>
        <strain evidence="1">SSII-1</strain>
        <plasmid evidence="1">pSSII-1</plasmid>
    </source>
</reference>
<geneLocation type="plasmid" evidence="1">
    <name>pSSII-1</name>
</geneLocation>
<organism evidence="1">
    <name type="scientific">Lysinibacillus sphaericus</name>
    <name type="common">Bacillus sphaericus</name>
    <dbReference type="NCBI Taxonomy" id="1421"/>
    <lineage>
        <taxon>Bacteria</taxon>
        <taxon>Bacillati</taxon>
        <taxon>Bacillota</taxon>
        <taxon>Bacilli</taxon>
        <taxon>Bacillales</taxon>
        <taxon>Bacillaceae</taxon>
        <taxon>Lysinibacillus</taxon>
    </lineage>
</organism>
<protein>
    <submittedName>
        <fullName evidence="1">Uncharacterized protein</fullName>
    </submittedName>
</protein>